<keyword evidence="2" id="KW-1185">Reference proteome</keyword>
<evidence type="ECO:0000313" key="2">
    <source>
        <dbReference type="Proteomes" id="UP001610432"/>
    </source>
</evidence>
<name>A0ABR4M718_9EURO</name>
<protein>
    <submittedName>
        <fullName evidence="1">Uncharacterized protein</fullName>
    </submittedName>
</protein>
<sequence>MYMWYAYRMDIQAFGVRDDMIAPNCFGTVPDGTCYFDEFIDFLQRDQYKLDPGQSTSVGKYFWPDAVEAAAQLQKLTVQGKEYVPNADPNHIFLPGTFTATNPRNDDILGLITNRFQAARAELGDEALAEGVEESRVAMTAAHQARLSENSGELVKVVNDYLRDVAGLDLTVEEKTATGVDGSTYTDIDIEKAMQQNSAFAQHWGGFQQWLSKQKRGSSAAERANPRG</sequence>
<dbReference type="RefSeq" id="XP_070891378.1">
    <property type="nucleotide sequence ID" value="XM_071031835.1"/>
</dbReference>
<gene>
    <name evidence="1" type="ORF">BJX67DRAFT_376221</name>
</gene>
<comment type="caution">
    <text evidence="1">The sequence shown here is derived from an EMBL/GenBank/DDBJ whole genome shotgun (WGS) entry which is preliminary data.</text>
</comment>
<reference evidence="1 2" key="1">
    <citation type="submission" date="2024-07" db="EMBL/GenBank/DDBJ databases">
        <title>Section-level genome sequencing and comparative genomics of Aspergillus sections Usti and Cavernicolus.</title>
        <authorList>
            <consortium name="Lawrence Berkeley National Laboratory"/>
            <person name="Nybo J.L."/>
            <person name="Vesth T.C."/>
            <person name="Theobald S."/>
            <person name="Frisvad J.C."/>
            <person name="Larsen T.O."/>
            <person name="Kjaerboelling I."/>
            <person name="Rothschild-Mancinelli K."/>
            <person name="Lyhne E.K."/>
            <person name="Kogle M.E."/>
            <person name="Barry K."/>
            <person name="Clum A."/>
            <person name="Na H."/>
            <person name="Ledsgaard L."/>
            <person name="Lin J."/>
            <person name="Lipzen A."/>
            <person name="Kuo A."/>
            <person name="Riley R."/>
            <person name="Mondo S."/>
            <person name="Labutti K."/>
            <person name="Haridas S."/>
            <person name="Pangalinan J."/>
            <person name="Salamov A.A."/>
            <person name="Simmons B.A."/>
            <person name="Magnuson J.K."/>
            <person name="Chen J."/>
            <person name="Drula E."/>
            <person name="Henrissat B."/>
            <person name="Wiebenga A."/>
            <person name="Lubbers R.J."/>
            <person name="Gomes A.C."/>
            <person name="Macurrencykelacurrency M.R."/>
            <person name="Stajich J."/>
            <person name="Grigoriev I.V."/>
            <person name="Mortensen U.H."/>
            <person name="De Vries R.P."/>
            <person name="Baker S.E."/>
            <person name="Andersen M.R."/>
        </authorList>
    </citation>
    <scope>NUCLEOTIDE SEQUENCE [LARGE SCALE GENOMIC DNA]</scope>
    <source>
        <strain evidence="1 2">CBS 449.75</strain>
    </source>
</reference>
<dbReference type="GeneID" id="98146907"/>
<accession>A0ABR4M718</accession>
<organism evidence="1 2">
    <name type="scientific">Aspergillus lucknowensis</name>
    <dbReference type="NCBI Taxonomy" id="176173"/>
    <lineage>
        <taxon>Eukaryota</taxon>
        <taxon>Fungi</taxon>
        <taxon>Dikarya</taxon>
        <taxon>Ascomycota</taxon>
        <taxon>Pezizomycotina</taxon>
        <taxon>Eurotiomycetes</taxon>
        <taxon>Eurotiomycetidae</taxon>
        <taxon>Eurotiales</taxon>
        <taxon>Aspergillaceae</taxon>
        <taxon>Aspergillus</taxon>
        <taxon>Aspergillus subgen. Nidulantes</taxon>
    </lineage>
</organism>
<proteinExistence type="predicted"/>
<dbReference type="Proteomes" id="UP001610432">
    <property type="component" value="Unassembled WGS sequence"/>
</dbReference>
<evidence type="ECO:0000313" key="1">
    <source>
        <dbReference type="EMBL" id="KAL2872399.1"/>
    </source>
</evidence>
<dbReference type="EMBL" id="JBFXLQ010000001">
    <property type="protein sequence ID" value="KAL2872399.1"/>
    <property type="molecule type" value="Genomic_DNA"/>
</dbReference>